<dbReference type="SUPFAM" id="SSF89946">
    <property type="entry name" value="Hypothetical protein VC0424"/>
    <property type="match status" value="1"/>
</dbReference>
<dbReference type="Pfam" id="PF05117">
    <property type="entry name" value="DUF695"/>
    <property type="match status" value="1"/>
</dbReference>
<dbReference type="AlphaFoldDB" id="A0A858RPG1"/>
<evidence type="ECO:0000259" key="2">
    <source>
        <dbReference type="Pfam" id="PF06877"/>
    </source>
</evidence>
<name>A0A858RPG1_9BACT</name>
<proteinExistence type="predicted"/>
<sequence length="252" mass="28841">MDEQWEYFLCTIGEFAASIFVDVSAINHLASCPGNLVQLRVIYKNPREDGLPTKAEFAAVRDLEDSIQEAIGSDDRYVGRRTFNKQRQFYIYSAFDEAHWRSFAAKLADRSGYIIRVDYQEDPAHAGYTEDLYPSIDDWQVIEDLRVIERLRSEGDDGSTSRPIDHWAYFPSEDSARSFASWAKSQGFTELRESSHATDRGDYQVRLTHEGTVKIREIGNKTIALNRAARDHGGNYDGWETPILRTENPADK</sequence>
<dbReference type="InterPro" id="IPR009671">
    <property type="entry name" value="RraB_dom"/>
</dbReference>
<dbReference type="Gene3D" id="3.30.70.970">
    <property type="entry name" value="RraB-like"/>
    <property type="match status" value="1"/>
</dbReference>
<dbReference type="Pfam" id="PF06877">
    <property type="entry name" value="RraB"/>
    <property type="match status" value="1"/>
</dbReference>
<reference evidence="3 4" key="1">
    <citation type="submission" date="2020-04" db="EMBL/GenBank/DDBJ databases">
        <title>Luteolibacter sp. G-1-1-1 isolated from soil.</title>
        <authorList>
            <person name="Dahal R.H."/>
        </authorList>
    </citation>
    <scope>NUCLEOTIDE SEQUENCE [LARGE SCALE GENOMIC DNA]</scope>
    <source>
        <strain evidence="3 4">G-1-1-1</strain>
    </source>
</reference>
<keyword evidence="4" id="KW-1185">Reference proteome</keyword>
<dbReference type="KEGG" id="luo:HHL09_22315"/>
<evidence type="ECO:0000313" key="4">
    <source>
        <dbReference type="Proteomes" id="UP000501812"/>
    </source>
</evidence>
<accession>A0A858RPG1</accession>
<dbReference type="RefSeq" id="WP_169456890.1">
    <property type="nucleotide sequence ID" value="NZ_CP051774.1"/>
</dbReference>
<evidence type="ECO:0000313" key="3">
    <source>
        <dbReference type="EMBL" id="QJE98404.1"/>
    </source>
</evidence>
<evidence type="ECO:0000259" key="1">
    <source>
        <dbReference type="Pfam" id="PF05117"/>
    </source>
</evidence>
<dbReference type="Proteomes" id="UP000501812">
    <property type="component" value="Chromosome"/>
</dbReference>
<feature type="domain" description="DUF695" evidence="1">
    <location>
        <begin position="4"/>
        <end position="133"/>
    </location>
</feature>
<organism evidence="3 4">
    <name type="scientific">Luteolibacter luteus</name>
    <dbReference type="NCBI Taxonomy" id="2728835"/>
    <lineage>
        <taxon>Bacteria</taxon>
        <taxon>Pseudomonadati</taxon>
        <taxon>Verrucomicrobiota</taxon>
        <taxon>Verrucomicrobiia</taxon>
        <taxon>Verrucomicrobiales</taxon>
        <taxon>Verrucomicrobiaceae</taxon>
        <taxon>Luteolibacter</taxon>
    </lineage>
</organism>
<protein>
    <submittedName>
        <fullName evidence="3">DUF695 domain-containing protein</fullName>
    </submittedName>
</protein>
<gene>
    <name evidence="3" type="ORF">HHL09_22315</name>
</gene>
<dbReference type="EMBL" id="CP051774">
    <property type="protein sequence ID" value="QJE98404.1"/>
    <property type="molecule type" value="Genomic_DNA"/>
</dbReference>
<dbReference type="InterPro" id="IPR016097">
    <property type="entry name" value="DUF695"/>
</dbReference>
<dbReference type="InterPro" id="IPR036701">
    <property type="entry name" value="RraB-like_sf"/>
</dbReference>
<feature type="domain" description="Regulator of ribonuclease activity B" evidence="2">
    <location>
        <begin position="143"/>
        <end position="241"/>
    </location>
</feature>